<keyword evidence="3" id="KW-1185">Reference proteome</keyword>
<dbReference type="Gene3D" id="3.90.226.10">
    <property type="entry name" value="2-enoyl-CoA Hydratase, Chain A, domain 1"/>
    <property type="match status" value="1"/>
</dbReference>
<proteinExistence type="inferred from homology"/>
<dbReference type="SUPFAM" id="SSF52096">
    <property type="entry name" value="ClpP/crotonase"/>
    <property type="match status" value="1"/>
</dbReference>
<evidence type="ECO:0000313" key="3">
    <source>
        <dbReference type="Proteomes" id="UP000301751"/>
    </source>
</evidence>
<dbReference type="PANTHER" id="PTHR42964">
    <property type="entry name" value="ENOYL-COA HYDRATASE"/>
    <property type="match status" value="1"/>
</dbReference>
<gene>
    <name evidence="2" type="primary">paaG_1</name>
    <name evidence="2" type="ORF">AQPW35_00730</name>
</gene>
<accession>A0A480ALX7</accession>
<dbReference type="Pfam" id="PF00378">
    <property type="entry name" value="ECH_1"/>
    <property type="match status" value="1"/>
</dbReference>
<sequence length="275" mass="28556">MEDDAGANRPVHPALPDPMTATTATLYTVRQGAAWITLNRPEQRNALSAALVNELHAHLQAALADDAVRAIVLTGAGSAFCAGADLKSPPGQVVDGQQSVSLATVLALMQDCTKPVIGAINGAAFAGGLGLVGACDLVITVDEAPYSFSEVKIGVIPAVISVVCLPKLGPLHGMKLFLTGERFSGTEAVGYGLAHQAVPAAQLQATVDALVATLAAGGPIAVGECKKLVRRIPTLDRDTAFAEASEWSARMFRSPEAAEGMAAFREKRKPNWIKP</sequence>
<comment type="caution">
    <text evidence="2">The sequence shown here is derived from an EMBL/GenBank/DDBJ whole genome shotgun (WGS) entry which is preliminary data.</text>
</comment>
<dbReference type="GO" id="GO:0003824">
    <property type="term" value="F:catalytic activity"/>
    <property type="evidence" value="ECO:0007669"/>
    <property type="project" value="UniProtKB-ARBA"/>
</dbReference>
<comment type="similarity">
    <text evidence="1">Belongs to the enoyl-CoA hydratase/isomerase family.</text>
</comment>
<dbReference type="InterPro" id="IPR051683">
    <property type="entry name" value="Enoyl-CoA_Hydratase/Isomerase"/>
</dbReference>
<dbReference type="CDD" id="cd06558">
    <property type="entry name" value="crotonase-like"/>
    <property type="match status" value="1"/>
</dbReference>
<dbReference type="PANTHER" id="PTHR42964:SF1">
    <property type="entry name" value="POLYKETIDE BIOSYNTHESIS ENOYL-COA HYDRATASE PKSH-RELATED"/>
    <property type="match status" value="1"/>
</dbReference>
<dbReference type="Gene3D" id="1.10.12.10">
    <property type="entry name" value="Lyase 2-enoyl-coa Hydratase, Chain A, domain 2"/>
    <property type="match status" value="1"/>
</dbReference>
<dbReference type="EMBL" id="BJCL01000001">
    <property type="protein sequence ID" value="GCL60992.1"/>
    <property type="molecule type" value="Genomic_DNA"/>
</dbReference>
<dbReference type="Proteomes" id="UP000301751">
    <property type="component" value="Unassembled WGS sequence"/>
</dbReference>
<dbReference type="InterPro" id="IPR029045">
    <property type="entry name" value="ClpP/crotonase-like_dom_sf"/>
</dbReference>
<organism evidence="2 3">
    <name type="scientific">Pseudaquabacterium pictum</name>
    <dbReference type="NCBI Taxonomy" id="2315236"/>
    <lineage>
        <taxon>Bacteria</taxon>
        <taxon>Pseudomonadati</taxon>
        <taxon>Pseudomonadota</taxon>
        <taxon>Betaproteobacteria</taxon>
        <taxon>Burkholderiales</taxon>
        <taxon>Sphaerotilaceae</taxon>
        <taxon>Pseudaquabacterium</taxon>
    </lineage>
</organism>
<name>A0A480ALX7_9BURK</name>
<dbReference type="AlphaFoldDB" id="A0A480ALX7"/>
<dbReference type="InterPro" id="IPR014748">
    <property type="entry name" value="Enoyl-CoA_hydra_C"/>
</dbReference>
<dbReference type="InterPro" id="IPR001753">
    <property type="entry name" value="Enoyl-CoA_hydra/iso"/>
</dbReference>
<evidence type="ECO:0000313" key="2">
    <source>
        <dbReference type="EMBL" id="GCL60992.1"/>
    </source>
</evidence>
<protein>
    <submittedName>
        <fullName evidence="2">Enoyl-CoA hydratase</fullName>
    </submittedName>
</protein>
<reference evidence="2" key="1">
    <citation type="journal article" date="2019" name="Int. J. Syst. Evol. Microbiol.">
        <title>Aquabacterium pictum sp. nov., the first aerobic bacteriochlorophyll a-containing fresh water bacterium in the genus Aquabacterium of the class Betaproteobacteria.</title>
        <authorList>
            <person name="Hirose S."/>
            <person name="Tank M."/>
            <person name="Hara E."/>
            <person name="Tamaki H."/>
            <person name="Mori K."/>
            <person name="Takaichi S."/>
            <person name="Haruta S."/>
            <person name="Hanada S."/>
        </authorList>
    </citation>
    <scope>NUCLEOTIDE SEQUENCE</scope>
    <source>
        <strain evidence="2">W35</strain>
    </source>
</reference>
<evidence type="ECO:0000256" key="1">
    <source>
        <dbReference type="ARBA" id="ARBA00005254"/>
    </source>
</evidence>